<sequence length="74" mass="8098">MNELLRKAVEAVQRLPDADQEEVARMMLTVAESDAVEDIDAAHLPDVLEGLAQMRHGEFASDAGIAATFRRFAS</sequence>
<dbReference type="Proteomes" id="UP000241229">
    <property type="component" value="Unassembled WGS sequence"/>
</dbReference>
<organism evidence="1 2">
    <name type="scientific">Kumtagia ephedrae</name>
    <dbReference type="NCBI Taxonomy" id="2116701"/>
    <lineage>
        <taxon>Bacteria</taxon>
        <taxon>Pseudomonadati</taxon>
        <taxon>Pseudomonadota</taxon>
        <taxon>Alphaproteobacteria</taxon>
        <taxon>Hyphomicrobiales</taxon>
        <taxon>Phyllobacteriaceae</taxon>
        <taxon>Kumtagia</taxon>
    </lineage>
</organism>
<comment type="caution">
    <text evidence="1">The sequence shown here is derived from an EMBL/GenBank/DDBJ whole genome shotgun (WGS) entry which is preliminary data.</text>
</comment>
<evidence type="ECO:0000313" key="1">
    <source>
        <dbReference type="EMBL" id="PSJ62532.1"/>
    </source>
</evidence>
<dbReference type="EMBL" id="PXYK01000006">
    <property type="protein sequence ID" value="PSJ62532.1"/>
    <property type="molecule type" value="Genomic_DNA"/>
</dbReference>
<reference evidence="1 2" key="1">
    <citation type="submission" date="2018-03" db="EMBL/GenBank/DDBJ databases">
        <title>The draft genome of Mesorhizobium sp. 6GN-30.</title>
        <authorList>
            <person name="Liu L."/>
            <person name="Li L."/>
            <person name="Wang T."/>
            <person name="Zhang X."/>
            <person name="Liang L."/>
        </authorList>
    </citation>
    <scope>NUCLEOTIDE SEQUENCE [LARGE SCALE GENOMIC DNA]</scope>
    <source>
        <strain evidence="1 2">6GN30</strain>
    </source>
</reference>
<gene>
    <name evidence="1" type="ORF">C7I84_07955</name>
</gene>
<dbReference type="RefSeq" id="WP_106771634.1">
    <property type="nucleotide sequence ID" value="NZ_PXYK01000006.1"/>
</dbReference>
<keyword evidence="2" id="KW-1185">Reference proteome</keyword>
<dbReference type="OrthoDB" id="7889158at2"/>
<protein>
    <submittedName>
        <fullName evidence="1">Uncharacterized protein</fullName>
    </submittedName>
</protein>
<name>A0A2P7SJ55_9HYPH</name>
<accession>A0A2P7SJ55</accession>
<dbReference type="AlphaFoldDB" id="A0A2P7SJ55"/>
<evidence type="ECO:0000313" key="2">
    <source>
        <dbReference type="Proteomes" id="UP000241229"/>
    </source>
</evidence>
<proteinExistence type="predicted"/>